<dbReference type="InterPro" id="IPR006140">
    <property type="entry name" value="D-isomer_DH_NAD-bd"/>
</dbReference>
<dbReference type="PROSITE" id="PS00670">
    <property type="entry name" value="D_2_HYDROXYACID_DH_2"/>
    <property type="match status" value="1"/>
</dbReference>
<evidence type="ECO:0000259" key="5">
    <source>
        <dbReference type="Pfam" id="PF02826"/>
    </source>
</evidence>
<keyword evidence="2" id="KW-0560">Oxidoreductase</keyword>
<evidence type="ECO:0008006" key="7">
    <source>
        <dbReference type="Google" id="ProtNLM"/>
    </source>
</evidence>
<accession>E9L1F0</accession>
<keyword evidence="3" id="KW-0520">NAD</keyword>
<feature type="domain" description="D-isomer specific 2-hydroxyacid dehydrogenase catalytic" evidence="4">
    <location>
        <begin position="56"/>
        <end position="343"/>
    </location>
</feature>
<protein>
    <recommendedName>
        <fullName evidence="7">D-specific alpha-keto acid dehydrogenase</fullName>
    </recommendedName>
</protein>
<evidence type="ECO:0000256" key="1">
    <source>
        <dbReference type="ARBA" id="ARBA00005854"/>
    </source>
</evidence>
<gene>
    <name evidence="6" type="ORF">CA37-6</name>
</gene>
<name>E9L1F0_9ZZZZ</name>
<dbReference type="PROSITE" id="PS00065">
    <property type="entry name" value="D_2_HYDROXYACID_DH_1"/>
    <property type="match status" value="1"/>
</dbReference>
<dbReference type="GO" id="GO:0051287">
    <property type="term" value="F:NAD binding"/>
    <property type="evidence" value="ECO:0007669"/>
    <property type="project" value="InterPro"/>
</dbReference>
<dbReference type="InterPro" id="IPR036291">
    <property type="entry name" value="NAD(P)-bd_dom_sf"/>
</dbReference>
<dbReference type="InterPro" id="IPR058206">
    <property type="entry name" value="VanH"/>
</dbReference>
<sequence>MGYSEPARAAASRTRSLTSPSFPVVPTVGITIYGCGHDEAALFRELAPRFGVRPIITEAAVSEANVDLASGYRCISVGHKTQITNGTIRALSRVGVEYISTRSIGYNHIDVAYAQSVGISVGNVAYSPDSVADYTLMLMLMAVRHVKSMIRRVDAHDYRLSDVRGKELRDLTVGVVGTGRIGSAVMDRLRGFGCLVLAHDDRRAISADYVPLDELLRQSDIVTLHTPLTADTHHLLNRRSIGHMKQGAFIVNTGRGSLIDTEALIAALDSDRLGGAALDVLEGEEGTFYTDCRNKPIESKALLRLQELPNVLISPHMAYYTDHALSDTVENSLINCMNFESGRQHG</sequence>
<evidence type="ECO:0000256" key="3">
    <source>
        <dbReference type="ARBA" id="ARBA00023027"/>
    </source>
</evidence>
<dbReference type="Pfam" id="PF02826">
    <property type="entry name" value="2-Hacid_dh_C"/>
    <property type="match status" value="1"/>
</dbReference>
<dbReference type="AlphaFoldDB" id="E9L1F0"/>
<dbReference type="PROSITE" id="PS00671">
    <property type="entry name" value="D_2_HYDROXYACID_DH_3"/>
    <property type="match status" value="1"/>
</dbReference>
<reference evidence="6" key="1">
    <citation type="journal article" date="2010" name="J. Am. Chem. Soc.">
        <title>Tailoring enzyme-rich environmental DNA clones: a source of enzymes for generating libraries of unnatural natural products.</title>
        <authorList>
            <person name="Banik J.J."/>
            <person name="Craig J.W."/>
            <person name="Calle P.Y."/>
            <person name="Brady S.F."/>
        </authorList>
    </citation>
    <scope>NUCLEOTIDE SEQUENCE</scope>
</reference>
<dbReference type="InterPro" id="IPR029752">
    <property type="entry name" value="D-isomer_DH_CS1"/>
</dbReference>
<dbReference type="PANTHER" id="PTHR43026">
    <property type="entry name" value="2-HYDROXYACID DEHYDROGENASE HOMOLOG 1-RELATED"/>
    <property type="match status" value="1"/>
</dbReference>
<dbReference type="SUPFAM" id="SSF52283">
    <property type="entry name" value="Formate/glycerate dehydrogenase catalytic domain-like"/>
    <property type="match status" value="1"/>
</dbReference>
<dbReference type="PANTHER" id="PTHR43026:SF1">
    <property type="entry name" value="2-HYDROXYACID DEHYDROGENASE HOMOLOG 1-RELATED"/>
    <property type="match status" value="1"/>
</dbReference>
<dbReference type="InterPro" id="IPR029753">
    <property type="entry name" value="D-isomer_DH_CS"/>
</dbReference>
<organism evidence="6">
    <name type="scientific">uncultured organism CA37</name>
    <dbReference type="NCBI Taxonomy" id="941420"/>
    <lineage>
        <taxon>unclassified sequences</taxon>
        <taxon>environmental samples</taxon>
    </lineage>
</organism>
<feature type="domain" description="D-isomer specific 2-hydroxyacid dehydrogenase NAD-binding" evidence="5">
    <location>
        <begin position="136"/>
        <end position="318"/>
    </location>
</feature>
<evidence type="ECO:0000256" key="2">
    <source>
        <dbReference type="ARBA" id="ARBA00023002"/>
    </source>
</evidence>
<dbReference type="NCBIfam" id="NF000492">
    <property type="entry name" value="vanH_gen"/>
    <property type="match status" value="1"/>
</dbReference>
<proteinExistence type="inferred from homology"/>
<dbReference type="GO" id="GO:0008720">
    <property type="term" value="F:D-lactate dehydrogenase (NAD+) activity"/>
    <property type="evidence" value="ECO:0007669"/>
    <property type="project" value="TreeGrafter"/>
</dbReference>
<dbReference type="Gene3D" id="3.40.50.720">
    <property type="entry name" value="NAD(P)-binding Rossmann-like Domain"/>
    <property type="match status" value="2"/>
</dbReference>
<comment type="similarity">
    <text evidence="1">Belongs to the D-isomer specific 2-hydroxyacid dehydrogenase family.</text>
</comment>
<evidence type="ECO:0000313" key="6">
    <source>
        <dbReference type="EMBL" id="ADU56029.1"/>
    </source>
</evidence>
<evidence type="ECO:0000259" key="4">
    <source>
        <dbReference type="Pfam" id="PF00389"/>
    </source>
</evidence>
<dbReference type="SUPFAM" id="SSF51735">
    <property type="entry name" value="NAD(P)-binding Rossmann-fold domains"/>
    <property type="match status" value="1"/>
</dbReference>
<dbReference type="Pfam" id="PF00389">
    <property type="entry name" value="2-Hacid_dh"/>
    <property type="match status" value="1"/>
</dbReference>
<dbReference type="CDD" id="cd12185">
    <property type="entry name" value="HGDH_LDH_like"/>
    <property type="match status" value="1"/>
</dbReference>
<dbReference type="InterPro" id="IPR006139">
    <property type="entry name" value="D-isomer_2_OHA_DH_cat_dom"/>
</dbReference>
<dbReference type="EMBL" id="HM486074">
    <property type="protein sequence ID" value="ADU56029.1"/>
    <property type="molecule type" value="Genomic_DNA"/>
</dbReference>
<dbReference type="InterPro" id="IPR058205">
    <property type="entry name" value="D-LDH-like"/>
</dbReference>